<protein>
    <submittedName>
        <fullName evidence="2">Uncharacterized protein</fullName>
    </submittedName>
</protein>
<evidence type="ECO:0000313" key="2">
    <source>
        <dbReference type="EnsemblPlants" id="TuG1812G0100004278.01.T01.cds331824"/>
    </source>
</evidence>
<dbReference type="Proteomes" id="UP000015106">
    <property type="component" value="Chromosome 1"/>
</dbReference>
<reference evidence="3" key="1">
    <citation type="journal article" date="2013" name="Nature">
        <title>Draft genome of the wheat A-genome progenitor Triticum urartu.</title>
        <authorList>
            <person name="Ling H.Q."/>
            <person name="Zhao S."/>
            <person name="Liu D."/>
            <person name="Wang J."/>
            <person name="Sun H."/>
            <person name="Zhang C."/>
            <person name="Fan H."/>
            <person name="Li D."/>
            <person name="Dong L."/>
            <person name="Tao Y."/>
            <person name="Gao C."/>
            <person name="Wu H."/>
            <person name="Li Y."/>
            <person name="Cui Y."/>
            <person name="Guo X."/>
            <person name="Zheng S."/>
            <person name="Wang B."/>
            <person name="Yu K."/>
            <person name="Liang Q."/>
            <person name="Yang W."/>
            <person name="Lou X."/>
            <person name="Chen J."/>
            <person name="Feng M."/>
            <person name="Jian J."/>
            <person name="Zhang X."/>
            <person name="Luo G."/>
            <person name="Jiang Y."/>
            <person name="Liu J."/>
            <person name="Wang Z."/>
            <person name="Sha Y."/>
            <person name="Zhang B."/>
            <person name="Wu H."/>
            <person name="Tang D."/>
            <person name="Shen Q."/>
            <person name="Xue P."/>
            <person name="Zou S."/>
            <person name="Wang X."/>
            <person name="Liu X."/>
            <person name="Wang F."/>
            <person name="Yang Y."/>
            <person name="An X."/>
            <person name="Dong Z."/>
            <person name="Zhang K."/>
            <person name="Zhang X."/>
            <person name="Luo M.C."/>
            <person name="Dvorak J."/>
            <person name="Tong Y."/>
            <person name="Wang J."/>
            <person name="Yang H."/>
            <person name="Li Z."/>
            <person name="Wang D."/>
            <person name="Zhang A."/>
            <person name="Wang J."/>
        </authorList>
    </citation>
    <scope>NUCLEOTIDE SEQUENCE</scope>
    <source>
        <strain evidence="3">cv. G1812</strain>
    </source>
</reference>
<sequence>MGARAGGRAAKSKANSRRSGSGEGVGLPYPVTRGGQTGRARMAAAWAAHSRLRPSRMAAWAGGGAPVFLERGHRGR</sequence>
<reference evidence="2" key="2">
    <citation type="submission" date="2018-03" db="EMBL/GenBank/DDBJ databases">
        <title>The Triticum urartu genome reveals the dynamic nature of wheat genome evolution.</title>
        <authorList>
            <person name="Ling H."/>
            <person name="Ma B."/>
            <person name="Shi X."/>
            <person name="Liu H."/>
            <person name="Dong L."/>
            <person name="Sun H."/>
            <person name="Cao Y."/>
            <person name="Gao Q."/>
            <person name="Zheng S."/>
            <person name="Li Y."/>
            <person name="Yu Y."/>
            <person name="Du H."/>
            <person name="Qi M."/>
            <person name="Li Y."/>
            <person name="Yu H."/>
            <person name="Cui Y."/>
            <person name="Wang N."/>
            <person name="Chen C."/>
            <person name="Wu H."/>
            <person name="Zhao Y."/>
            <person name="Zhang J."/>
            <person name="Li Y."/>
            <person name="Zhou W."/>
            <person name="Zhang B."/>
            <person name="Hu W."/>
            <person name="Eijk M."/>
            <person name="Tang J."/>
            <person name="Witsenboer H."/>
            <person name="Zhao S."/>
            <person name="Li Z."/>
            <person name="Zhang A."/>
            <person name="Wang D."/>
            <person name="Liang C."/>
        </authorList>
    </citation>
    <scope>NUCLEOTIDE SEQUENCE [LARGE SCALE GENOMIC DNA]</scope>
    <source>
        <strain evidence="2">cv. G1812</strain>
    </source>
</reference>
<dbReference type="Gramene" id="TuG1812G0100004278.01.T01">
    <property type="protein sequence ID" value="TuG1812G0100004278.01.T01.cds331824"/>
    <property type="gene ID" value="TuG1812G0100004278.01"/>
</dbReference>
<organism evidence="2 3">
    <name type="scientific">Triticum urartu</name>
    <name type="common">Red wild einkorn</name>
    <name type="synonym">Crithodium urartu</name>
    <dbReference type="NCBI Taxonomy" id="4572"/>
    <lineage>
        <taxon>Eukaryota</taxon>
        <taxon>Viridiplantae</taxon>
        <taxon>Streptophyta</taxon>
        <taxon>Embryophyta</taxon>
        <taxon>Tracheophyta</taxon>
        <taxon>Spermatophyta</taxon>
        <taxon>Magnoliopsida</taxon>
        <taxon>Liliopsida</taxon>
        <taxon>Poales</taxon>
        <taxon>Poaceae</taxon>
        <taxon>BOP clade</taxon>
        <taxon>Pooideae</taxon>
        <taxon>Triticodae</taxon>
        <taxon>Triticeae</taxon>
        <taxon>Triticinae</taxon>
        <taxon>Triticum</taxon>
    </lineage>
</organism>
<evidence type="ECO:0000313" key="3">
    <source>
        <dbReference type="Proteomes" id="UP000015106"/>
    </source>
</evidence>
<accession>A0A8R7K5J3</accession>
<keyword evidence="3" id="KW-1185">Reference proteome</keyword>
<name>A0A8R7K5J3_TRIUA</name>
<proteinExistence type="predicted"/>
<evidence type="ECO:0000256" key="1">
    <source>
        <dbReference type="SAM" id="MobiDB-lite"/>
    </source>
</evidence>
<feature type="region of interest" description="Disordered" evidence="1">
    <location>
        <begin position="1"/>
        <end position="38"/>
    </location>
</feature>
<dbReference type="EnsemblPlants" id="TuG1812G0100004278.01.T01">
    <property type="protein sequence ID" value="TuG1812G0100004278.01.T01.cds331824"/>
    <property type="gene ID" value="TuG1812G0100004278.01"/>
</dbReference>
<dbReference type="AlphaFoldDB" id="A0A8R7K5J3"/>
<reference evidence="2" key="3">
    <citation type="submission" date="2022-06" db="UniProtKB">
        <authorList>
            <consortium name="EnsemblPlants"/>
        </authorList>
    </citation>
    <scope>IDENTIFICATION</scope>
</reference>